<dbReference type="Pfam" id="PF03009">
    <property type="entry name" value="GDPD"/>
    <property type="match status" value="1"/>
</dbReference>
<dbReference type="InterPro" id="IPR030395">
    <property type="entry name" value="GP_PDE_dom"/>
</dbReference>
<reference evidence="2 3" key="1">
    <citation type="submission" date="2023-07" db="EMBL/GenBank/DDBJ databases">
        <title>Sorghum-associated microbial communities from plants grown in Nebraska, USA.</title>
        <authorList>
            <person name="Schachtman D."/>
        </authorList>
    </citation>
    <scope>NUCLEOTIDE SEQUENCE [LARGE SCALE GENOMIC DNA]</scope>
    <source>
        <strain evidence="2 3">BE248</strain>
    </source>
</reference>
<dbReference type="SUPFAM" id="SSF51695">
    <property type="entry name" value="PLC-like phosphodiesterases"/>
    <property type="match status" value="1"/>
</dbReference>
<feature type="domain" description="GP-PDE" evidence="1">
    <location>
        <begin position="9"/>
        <end position="245"/>
    </location>
</feature>
<evidence type="ECO:0000313" key="2">
    <source>
        <dbReference type="EMBL" id="MDR7086912.1"/>
    </source>
</evidence>
<keyword evidence="3" id="KW-1185">Reference proteome</keyword>
<dbReference type="PANTHER" id="PTHR43805">
    <property type="entry name" value="GLYCEROPHOSPHORYL DIESTER PHOSPHODIESTERASE"/>
    <property type="match status" value="1"/>
</dbReference>
<name>A0ABU1UP01_9ACTN</name>
<sequence>MSYLDSPTPIAFAHRGGSLVEANLGIENSMASFTHAYEMGYRYLETDVHVSGDGRVFVFHDDTLERMTGNTASIASLDSEVLSAELLGGRERIPMLEELIKTFPDARFNIDLKSDEAVEETCAVIEDFNAVDRVCLASFEHERLGRIRHRLPGVATSASRREAVLVKFLPAVILRRMGIPAVALQMPETRHGIRVVTRRFVKRAHALGIQVHVWTIDDADSMNRLLDLGVDGLMTDRTDILKDVLVARGMWRERQ</sequence>
<protein>
    <submittedName>
        <fullName evidence="2">Glycerophosphoryl diester phosphodiesterase</fullName>
        <ecNumber evidence="2">3.1.4.46</ecNumber>
    </submittedName>
</protein>
<keyword evidence="2" id="KW-0378">Hydrolase</keyword>
<dbReference type="EC" id="3.1.4.46" evidence="2"/>
<dbReference type="PROSITE" id="PS50007">
    <property type="entry name" value="PIPLC_X_DOMAIN"/>
    <property type="match status" value="1"/>
</dbReference>
<gene>
    <name evidence="2" type="ORF">J2X11_001751</name>
</gene>
<dbReference type="PROSITE" id="PS51704">
    <property type="entry name" value="GP_PDE"/>
    <property type="match status" value="1"/>
</dbReference>
<evidence type="ECO:0000313" key="3">
    <source>
        <dbReference type="Proteomes" id="UP001257739"/>
    </source>
</evidence>
<dbReference type="InterPro" id="IPR017946">
    <property type="entry name" value="PLC-like_Pdiesterase_TIM-brl"/>
</dbReference>
<dbReference type="Gene3D" id="3.20.20.190">
    <property type="entry name" value="Phosphatidylinositol (PI) phosphodiesterase"/>
    <property type="match status" value="1"/>
</dbReference>
<evidence type="ECO:0000259" key="1">
    <source>
        <dbReference type="PROSITE" id="PS51704"/>
    </source>
</evidence>
<dbReference type="EMBL" id="JAVDWH010000001">
    <property type="protein sequence ID" value="MDR7086912.1"/>
    <property type="molecule type" value="Genomic_DNA"/>
</dbReference>
<dbReference type="RefSeq" id="WP_309969656.1">
    <property type="nucleotide sequence ID" value="NZ_JAVDWH010000001.1"/>
</dbReference>
<proteinExistence type="predicted"/>
<dbReference type="GO" id="GO:0008889">
    <property type="term" value="F:glycerophosphodiester phosphodiesterase activity"/>
    <property type="evidence" value="ECO:0007669"/>
    <property type="project" value="UniProtKB-EC"/>
</dbReference>
<organism evidence="2 3">
    <name type="scientific">Aeromicrobium panaciterrae</name>
    <dbReference type="NCBI Taxonomy" id="363861"/>
    <lineage>
        <taxon>Bacteria</taxon>
        <taxon>Bacillati</taxon>
        <taxon>Actinomycetota</taxon>
        <taxon>Actinomycetes</taxon>
        <taxon>Propionibacteriales</taxon>
        <taxon>Nocardioidaceae</taxon>
        <taxon>Aeromicrobium</taxon>
    </lineage>
</organism>
<dbReference type="CDD" id="cd08561">
    <property type="entry name" value="GDPD_cytoplasmic_ScUgpQ2_like"/>
    <property type="match status" value="1"/>
</dbReference>
<accession>A0ABU1UP01</accession>
<dbReference type="PANTHER" id="PTHR43805:SF1">
    <property type="entry name" value="GP-PDE DOMAIN-CONTAINING PROTEIN"/>
    <property type="match status" value="1"/>
</dbReference>
<comment type="caution">
    <text evidence="2">The sequence shown here is derived from an EMBL/GenBank/DDBJ whole genome shotgun (WGS) entry which is preliminary data.</text>
</comment>
<dbReference type="Proteomes" id="UP001257739">
    <property type="component" value="Unassembled WGS sequence"/>
</dbReference>